<sequence>MQIIIPSDVFPPSGKGGAAWSSHALALALQARGHRIKAVVPDRGGRGISAYDALGVPALRVGYAAPRLPIIQNYFRHEKFWKPLANAIIAAAVGRPDVIHAQHVQVAPAAVLAGQRLGVPVVVTVRDHWPWDYFATGLHGDRIPHPAASWASLASDLPVRLGPLRGTLALPAIPYMLAHLRRRAAFLAQADAVIACSSYIARRLHGIVPPERIHVLPHMVDQEALSTTIATPSQVQIAGPMLLFVGKLEPNKGAGLLPAIFRELRGVPLPAYTLLIAGDGGLRKWLEQELGRLGVAVQFLDWAGHDEVLRLMARADLLLFPSSWGEPLSRVLLEAASVGAPILAMPTGGTPDIIHDGVNGVLAATPQHFAQRLADLLTHPEAARRLGAAAHDLARQRYAVPVLVPQYEALYRRLREERA</sequence>
<dbReference type="InterPro" id="IPR028098">
    <property type="entry name" value="Glyco_trans_4-like_N"/>
</dbReference>
<dbReference type="InterPro" id="IPR001296">
    <property type="entry name" value="Glyco_trans_1"/>
</dbReference>
<dbReference type="Gene3D" id="3.40.50.2000">
    <property type="entry name" value="Glycogen Phosphorylase B"/>
    <property type="match status" value="2"/>
</dbReference>
<dbReference type="AlphaFoldDB" id="E1IIA8"/>
<dbReference type="EMBL" id="ADVR01000131">
    <property type="protein sequence ID" value="EFO79058.1"/>
    <property type="molecule type" value="Genomic_DNA"/>
</dbReference>
<evidence type="ECO:0000259" key="2">
    <source>
        <dbReference type="Pfam" id="PF13439"/>
    </source>
</evidence>
<dbReference type="PANTHER" id="PTHR45947:SF13">
    <property type="entry name" value="TRANSFERASE"/>
    <property type="match status" value="1"/>
</dbReference>
<feature type="domain" description="Glycosyltransferase subfamily 4-like N-terminal" evidence="2">
    <location>
        <begin position="16"/>
        <end position="223"/>
    </location>
</feature>
<gene>
    <name evidence="3" type="ORF">OSCT_3059</name>
</gene>
<protein>
    <submittedName>
        <fullName evidence="3">Glycosyl transferase group 1</fullName>
    </submittedName>
</protein>
<keyword evidence="3" id="KW-0808">Transferase</keyword>
<organism evidence="3 4">
    <name type="scientific">Oscillochloris trichoides DG-6</name>
    <dbReference type="NCBI Taxonomy" id="765420"/>
    <lineage>
        <taxon>Bacteria</taxon>
        <taxon>Bacillati</taxon>
        <taxon>Chloroflexota</taxon>
        <taxon>Chloroflexia</taxon>
        <taxon>Chloroflexales</taxon>
        <taxon>Chloroflexineae</taxon>
        <taxon>Oscillochloridaceae</taxon>
        <taxon>Oscillochloris</taxon>
    </lineage>
</organism>
<dbReference type="HOGENOM" id="CLU_009583_2_5_0"/>
<dbReference type="CDD" id="cd03801">
    <property type="entry name" value="GT4_PimA-like"/>
    <property type="match status" value="1"/>
</dbReference>
<evidence type="ECO:0000259" key="1">
    <source>
        <dbReference type="Pfam" id="PF00534"/>
    </source>
</evidence>
<dbReference type="PANTHER" id="PTHR45947">
    <property type="entry name" value="SULFOQUINOVOSYL TRANSFERASE SQD2"/>
    <property type="match status" value="1"/>
</dbReference>
<dbReference type="eggNOG" id="COG0438">
    <property type="taxonomic scope" value="Bacteria"/>
</dbReference>
<dbReference type="Pfam" id="PF13439">
    <property type="entry name" value="Glyco_transf_4"/>
    <property type="match status" value="1"/>
</dbReference>
<dbReference type="InterPro" id="IPR050194">
    <property type="entry name" value="Glycosyltransferase_grp1"/>
</dbReference>
<dbReference type="Proteomes" id="UP000054010">
    <property type="component" value="Unassembled WGS sequence"/>
</dbReference>
<accession>E1IIA8</accession>
<dbReference type="Pfam" id="PF00534">
    <property type="entry name" value="Glycos_transf_1"/>
    <property type="match status" value="1"/>
</dbReference>
<comment type="caution">
    <text evidence="3">The sequence shown here is derived from an EMBL/GenBank/DDBJ whole genome shotgun (WGS) entry which is preliminary data.</text>
</comment>
<reference evidence="3 4" key="1">
    <citation type="journal article" date="2011" name="J. Bacteriol.">
        <title>Draft genome sequence of the anoxygenic filamentous phototrophic bacterium Oscillochloris trichoides subsp. DG-6.</title>
        <authorList>
            <person name="Kuznetsov B.B."/>
            <person name="Ivanovsky R.N."/>
            <person name="Keppen O.I."/>
            <person name="Sukhacheva M.V."/>
            <person name="Bumazhkin B.K."/>
            <person name="Patutina E.O."/>
            <person name="Beletsky A.V."/>
            <person name="Mardanov A.V."/>
            <person name="Baslerov R.V."/>
            <person name="Panteleeva A.N."/>
            <person name="Kolganova T.V."/>
            <person name="Ravin N.V."/>
            <person name="Skryabin K.G."/>
        </authorList>
    </citation>
    <scope>NUCLEOTIDE SEQUENCE [LARGE SCALE GENOMIC DNA]</scope>
    <source>
        <strain evidence="3 4">DG-6</strain>
    </source>
</reference>
<keyword evidence="4" id="KW-1185">Reference proteome</keyword>
<dbReference type="SUPFAM" id="SSF53756">
    <property type="entry name" value="UDP-Glycosyltransferase/glycogen phosphorylase"/>
    <property type="match status" value="1"/>
</dbReference>
<dbReference type="STRING" id="765420.OSCT_3059"/>
<feature type="domain" description="Glycosyl transferase family 1" evidence="1">
    <location>
        <begin position="240"/>
        <end position="390"/>
    </location>
</feature>
<evidence type="ECO:0000313" key="3">
    <source>
        <dbReference type="EMBL" id="EFO79058.1"/>
    </source>
</evidence>
<name>E1IIA8_9CHLR</name>
<evidence type="ECO:0000313" key="4">
    <source>
        <dbReference type="Proteomes" id="UP000054010"/>
    </source>
</evidence>
<proteinExistence type="predicted"/>
<dbReference type="OrthoDB" id="139410at2"/>
<dbReference type="GO" id="GO:0016757">
    <property type="term" value="F:glycosyltransferase activity"/>
    <property type="evidence" value="ECO:0007669"/>
    <property type="project" value="InterPro"/>
</dbReference>